<dbReference type="GO" id="GO:0016020">
    <property type="term" value="C:membrane"/>
    <property type="evidence" value="ECO:0007669"/>
    <property type="project" value="UniProtKB-SubCell"/>
</dbReference>
<sequence>EGDFSPLNGYLYLCLCINISISMSLYWLVMFYMATKRALEPYNPVPKFLCIKAVLFASFWQSVILNIMVELGLLADIPSWKYNTVDVKKSLQNTLICVEMLIASIAHRIAFPPPPPPSSSSIITQPLQQQQQQSTYADHNDHGDEQHQHQQQQQQQEISNRKGYFLRTALTHSVRDMVSDISDVPFLQRFNIGSHHHHHHHDNMITTRVTTPTHPNTIMKENEENINHNGVVCDDNGVVCDDNGVVCDDNGVVCDDNGVVCDDNGVVCDDNGVVCDDNGVVCDDNGVVCDDNGVVCDDNGVVCDDNGVVCDDNGVVCLSANGIHADSSSGL</sequence>
<feature type="region of interest" description="Disordered" evidence="5">
    <location>
        <begin position="114"/>
        <end position="158"/>
    </location>
</feature>
<keyword evidence="4 6" id="KW-0472">Membrane</keyword>
<evidence type="ECO:0000256" key="1">
    <source>
        <dbReference type="ARBA" id="ARBA00004141"/>
    </source>
</evidence>
<evidence type="ECO:0008006" key="9">
    <source>
        <dbReference type="Google" id="ProtNLM"/>
    </source>
</evidence>
<dbReference type="PANTHER" id="PTHR23423">
    <property type="entry name" value="ORGANIC SOLUTE TRANSPORTER-RELATED"/>
    <property type="match status" value="1"/>
</dbReference>
<feature type="compositionally biased region" description="Low complexity" evidence="5">
    <location>
        <begin position="119"/>
        <end position="135"/>
    </location>
</feature>
<dbReference type="InterPro" id="IPR005178">
    <property type="entry name" value="Ostalpha/TMEM184C"/>
</dbReference>
<organism evidence="8">
    <name type="scientific">Perkinsus marinus (strain ATCC 50983 / TXsc)</name>
    <dbReference type="NCBI Taxonomy" id="423536"/>
    <lineage>
        <taxon>Eukaryota</taxon>
        <taxon>Sar</taxon>
        <taxon>Alveolata</taxon>
        <taxon>Perkinsozoa</taxon>
        <taxon>Perkinsea</taxon>
        <taxon>Perkinsida</taxon>
        <taxon>Perkinsidae</taxon>
        <taxon>Perkinsus</taxon>
    </lineage>
</organism>
<dbReference type="EMBL" id="GG679026">
    <property type="protein sequence ID" value="EER08454.1"/>
    <property type="molecule type" value="Genomic_DNA"/>
</dbReference>
<evidence type="ECO:0000313" key="8">
    <source>
        <dbReference type="Proteomes" id="UP000007800"/>
    </source>
</evidence>
<feature type="transmembrane region" description="Helical" evidence="6">
    <location>
        <begin position="12"/>
        <end position="33"/>
    </location>
</feature>
<dbReference type="GeneID" id="9041577"/>
<proteinExistence type="predicted"/>
<dbReference type="Pfam" id="PF03619">
    <property type="entry name" value="Solute_trans_a"/>
    <property type="match status" value="1"/>
</dbReference>
<dbReference type="RefSeq" id="XP_002776638.1">
    <property type="nucleotide sequence ID" value="XM_002776592.1"/>
</dbReference>
<protein>
    <recommendedName>
        <fullName evidence="9">Transmembrane protein 184C</fullName>
    </recommendedName>
</protein>
<comment type="subcellular location">
    <subcellularLocation>
        <location evidence="1">Membrane</location>
        <topology evidence="1">Multi-pass membrane protein</topology>
    </subcellularLocation>
</comment>
<evidence type="ECO:0000313" key="7">
    <source>
        <dbReference type="EMBL" id="EER08454.1"/>
    </source>
</evidence>
<gene>
    <name evidence="7" type="ORF">Pmar_PMAR000995</name>
</gene>
<dbReference type="AlphaFoldDB" id="C5L489"/>
<dbReference type="Proteomes" id="UP000007800">
    <property type="component" value="Unassembled WGS sequence"/>
</dbReference>
<accession>C5L489</accession>
<keyword evidence="2 6" id="KW-0812">Transmembrane</keyword>
<evidence type="ECO:0000256" key="2">
    <source>
        <dbReference type="ARBA" id="ARBA00022692"/>
    </source>
</evidence>
<keyword evidence="8" id="KW-1185">Reference proteome</keyword>
<feature type="compositionally biased region" description="Basic and acidic residues" evidence="5">
    <location>
        <begin position="138"/>
        <end position="148"/>
    </location>
</feature>
<feature type="non-terminal residue" evidence="7">
    <location>
        <position position="1"/>
    </location>
</feature>
<evidence type="ECO:0000256" key="3">
    <source>
        <dbReference type="ARBA" id="ARBA00022989"/>
    </source>
</evidence>
<feature type="transmembrane region" description="Helical" evidence="6">
    <location>
        <begin position="53"/>
        <end position="74"/>
    </location>
</feature>
<dbReference type="InParanoid" id="C5L489"/>
<dbReference type="OrthoDB" id="5348404at2759"/>
<evidence type="ECO:0000256" key="6">
    <source>
        <dbReference type="SAM" id="Phobius"/>
    </source>
</evidence>
<name>C5L489_PERM5</name>
<evidence type="ECO:0000256" key="5">
    <source>
        <dbReference type="SAM" id="MobiDB-lite"/>
    </source>
</evidence>
<keyword evidence="3 6" id="KW-1133">Transmembrane helix</keyword>
<evidence type="ECO:0000256" key="4">
    <source>
        <dbReference type="ARBA" id="ARBA00023136"/>
    </source>
</evidence>
<reference evidence="7 8" key="1">
    <citation type="submission" date="2008-07" db="EMBL/GenBank/DDBJ databases">
        <authorList>
            <person name="El-Sayed N."/>
            <person name="Caler E."/>
            <person name="Inman J."/>
            <person name="Amedeo P."/>
            <person name="Hass B."/>
            <person name="Wortman J."/>
        </authorList>
    </citation>
    <scope>NUCLEOTIDE SEQUENCE [LARGE SCALE GENOMIC DNA]</scope>
    <source>
        <strain evidence="8">ATCC 50983 / TXsc</strain>
    </source>
</reference>
<dbReference type="SMART" id="SM01417">
    <property type="entry name" value="Solute_trans_a"/>
    <property type="match status" value="1"/>
</dbReference>